<name>A0A8H7EMT5_9FUNG</name>
<evidence type="ECO:0000313" key="4">
    <source>
        <dbReference type="Proteomes" id="UP000605846"/>
    </source>
</evidence>
<accession>A0A8H7EMT5</accession>
<evidence type="ECO:0008006" key="5">
    <source>
        <dbReference type="Google" id="ProtNLM"/>
    </source>
</evidence>
<dbReference type="OrthoDB" id="3044029at2759"/>
<keyword evidence="2" id="KW-0732">Signal</keyword>
<gene>
    <name evidence="3" type="ORF">EC973_002042</name>
</gene>
<evidence type="ECO:0000256" key="1">
    <source>
        <dbReference type="SAM" id="MobiDB-lite"/>
    </source>
</evidence>
<comment type="caution">
    <text evidence="3">The sequence shown here is derived from an EMBL/GenBank/DDBJ whole genome shotgun (WGS) entry which is preliminary data.</text>
</comment>
<dbReference type="AlphaFoldDB" id="A0A8H7EMT5"/>
<protein>
    <recommendedName>
        <fullName evidence="5">Secreted protein</fullName>
    </recommendedName>
</protein>
<feature type="region of interest" description="Disordered" evidence="1">
    <location>
        <begin position="167"/>
        <end position="290"/>
    </location>
</feature>
<reference evidence="3" key="1">
    <citation type="submission" date="2020-01" db="EMBL/GenBank/DDBJ databases">
        <title>Genome Sequencing of Three Apophysomyces-Like Fungal Strains Confirms a Novel Fungal Genus in the Mucoromycota with divergent Burkholderia-like Endosymbiotic Bacteria.</title>
        <authorList>
            <person name="Stajich J.E."/>
            <person name="Macias A.M."/>
            <person name="Carter-House D."/>
            <person name="Lovett B."/>
            <person name="Kasson L.R."/>
            <person name="Berry K."/>
            <person name="Grigoriev I."/>
            <person name="Chang Y."/>
            <person name="Spatafora J."/>
            <person name="Kasson M.T."/>
        </authorList>
    </citation>
    <scope>NUCLEOTIDE SEQUENCE</scope>
    <source>
        <strain evidence="3">NRRL A-21654</strain>
    </source>
</reference>
<proteinExistence type="predicted"/>
<evidence type="ECO:0000256" key="2">
    <source>
        <dbReference type="SAM" id="SignalP"/>
    </source>
</evidence>
<feature type="chain" id="PRO_5034308411" description="Secreted protein" evidence="2">
    <location>
        <begin position="21"/>
        <end position="317"/>
    </location>
</feature>
<feature type="signal peptide" evidence="2">
    <location>
        <begin position="1"/>
        <end position="20"/>
    </location>
</feature>
<dbReference type="EMBL" id="JABAYA010000153">
    <property type="protein sequence ID" value="KAF7723398.1"/>
    <property type="molecule type" value="Genomic_DNA"/>
</dbReference>
<keyword evidence="4" id="KW-1185">Reference proteome</keyword>
<sequence length="317" mass="31524">MLFRLGSILASVSLISLVQAKGQVAQVVDSTNFCIFLPPTDSTDRNISDTEWDANAFCMGNTPKATGADQLPSGFITSAHYVATDDYVQVTGQMDPAKANLNTTDEGGQYDIKAPNGSSCAGWSYYVNLIEPINSIYCIRCCNDTTNCNRGISQDGCRRVVPGDYSGPSGGSAPTANPTTTTAASSPTSTAASSTTTVSPSSTTASTGAASSGNVNGGSSASGSGTNPPASASSGLPVVSSGTSVTSSVTVTASSSQSAITGTPADPNAGSTSPSKSGAAGDESVSAQSVNGKNGASIVSPGLLTLGAVLISLKWLA</sequence>
<dbReference type="Proteomes" id="UP000605846">
    <property type="component" value="Unassembled WGS sequence"/>
</dbReference>
<evidence type="ECO:0000313" key="3">
    <source>
        <dbReference type="EMBL" id="KAF7723398.1"/>
    </source>
</evidence>
<feature type="compositionally biased region" description="Low complexity" evidence="1">
    <location>
        <begin position="171"/>
        <end position="261"/>
    </location>
</feature>
<organism evidence="3 4">
    <name type="scientific">Apophysomyces ossiformis</name>
    <dbReference type="NCBI Taxonomy" id="679940"/>
    <lineage>
        <taxon>Eukaryota</taxon>
        <taxon>Fungi</taxon>
        <taxon>Fungi incertae sedis</taxon>
        <taxon>Mucoromycota</taxon>
        <taxon>Mucoromycotina</taxon>
        <taxon>Mucoromycetes</taxon>
        <taxon>Mucorales</taxon>
        <taxon>Mucorineae</taxon>
        <taxon>Mucoraceae</taxon>
        <taxon>Apophysomyces</taxon>
    </lineage>
</organism>